<gene>
    <name evidence="3" type="ORF">SMAR1040_LOCUS964</name>
</gene>
<feature type="chain" id="PRO_5031145557" evidence="2">
    <location>
        <begin position="25"/>
        <end position="228"/>
    </location>
</feature>
<keyword evidence="1" id="KW-0812">Transmembrane</keyword>
<organism evidence="3">
    <name type="scientific">Skeletonema marinoi</name>
    <dbReference type="NCBI Taxonomy" id="267567"/>
    <lineage>
        <taxon>Eukaryota</taxon>
        <taxon>Sar</taxon>
        <taxon>Stramenopiles</taxon>
        <taxon>Ochrophyta</taxon>
        <taxon>Bacillariophyta</taxon>
        <taxon>Coscinodiscophyceae</taxon>
        <taxon>Thalassiosirophycidae</taxon>
        <taxon>Thalassiosirales</taxon>
        <taxon>Skeletonemataceae</taxon>
        <taxon>Skeletonema</taxon>
        <taxon>Skeletonema marinoi-dohrnii complex</taxon>
    </lineage>
</organism>
<evidence type="ECO:0000256" key="2">
    <source>
        <dbReference type="SAM" id="SignalP"/>
    </source>
</evidence>
<accession>A0A7S1CSA4</accession>
<keyword evidence="1" id="KW-0472">Membrane</keyword>
<evidence type="ECO:0000256" key="1">
    <source>
        <dbReference type="SAM" id="Phobius"/>
    </source>
</evidence>
<keyword evidence="2" id="KW-0732">Signal</keyword>
<protein>
    <submittedName>
        <fullName evidence="3">Uncharacterized protein</fullName>
    </submittedName>
</protein>
<feature type="transmembrane region" description="Helical" evidence="1">
    <location>
        <begin position="198"/>
        <end position="221"/>
    </location>
</feature>
<feature type="signal peptide" evidence="2">
    <location>
        <begin position="1"/>
        <end position="24"/>
    </location>
</feature>
<name>A0A7S1CSA4_9STRA</name>
<dbReference type="AlphaFoldDB" id="A0A7S1CSA4"/>
<dbReference type="EMBL" id="HBFU01001449">
    <property type="protein sequence ID" value="CAD8927017.1"/>
    <property type="molecule type" value="Transcribed_RNA"/>
</dbReference>
<keyword evidence="1" id="KW-1133">Transmembrane helix</keyword>
<sequence>MNCSYCSLFLVAVLICAAATTSNAFCHLRSHATKVPQHVQHHTRATTTILLSKNDDNDDDFDKLIEDLRRPDKNWQGFVDSLLEIPDSQLLAGDLLFILVINFLLQIANDVGDPSFWLSGGFSQPVTMPVTLLAVVVRDSKMSISWVLSALWNRGYSSSSVADDETAAKKTIQIWIDYCSIRILMELGLSLLITHSPIGGWFLFREVWYAALVMTFFRICYGRYGMKF</sequence>
<proteinExistence type="predicted"/>
<reference evidence="3" key="1">
    <citation type="submission" date="2021-01" db="EMBL/GenBank/DDBJ databases">
        <authorList>
            <person name="Corre E."/>
            <person name="Pelletier E."/>
            <person name="Niang G."/>
            <person name="Scheremetjew M."/>
            <person name="Finn R."/>
            <person name="Kale V."/>
            <person name="Holt S."/>
            <person name="Cochrane G."/>
            <person name="Meng A."/>
            <person name="Brown T."/>
            <person name="Cohen L."/>
        </authorList>
    </citation>
    <scope>NUCLEOTIDE SEQUENCE</scope>
    <source>
        <strain evidence="3">FE60</strain>
    </source>
</reference>
<evidence type="ECO:0000313" key="3">
    <source>
        <dbReference type="EMBL" id="CAD8927017.1"/>
    </source>
</evidence>